<evidence type="ECO:0000256" key="6">
    <source>
        <dbReference type="SAM" id="MobiDB-lite"/>
    </source>
</evidence>
<dbReference type="Proteomes" id="UP000198609">
    <property type="component" value="Unassembled WGS sequence"/>
</dbReference>
<dbReference type="GO" id="GO:0003677">
    <property type="term" value="F:DNA binding"/>
    <property type="evidence" value="ECO:0007669"/>
    <property type="project" value="InterPro"/>
</dbReference>
<dbReference type="InterPro" id="IPR013249">
    <property type="entry name" value="RNA_pol_sigma70_r4_t2"/>
</dbReference>
<evidence type="ECO:0000313" key="10">
    <source>
        <dbReference type="Proteomes" id="UP000198609"/>
    </source>
</evidence>
<comment type="subunit">
    <text evidence="2">Interacts transiently with the RNA polymerase catalytic core formed by RpoA, RpoB, RpoC and RpoZ (2 alpha, 1 beta, 1 beta' and 1 omega subunit) to form the RNA polymerase holoenzyme that can initiate transcription.</text>
</comment>
<dbReference type="Gene3D" id="3.10.450.50">
    <property type="match status" value="1"/>
</dbReference>
<dbReference type="SUPFAM" id="SSF88659">
    <property type="entry name" value="Sigma3 and sigma4 domains of RNA polymerase sigma factors"/>
    <property type="match status" value="1"/>
</dbReference>
<evidence type="ECO:0000259" key="7">
    <source>
        <dbReference type="Pfam" id="PF04542"/>
    </source>
</evidence>
<keyword evidence="10" id="KW-1185">Reference proteome</keyword>
<keyword evidence="3" id="KW-0805">Transcription regulation</keyword>
<dbReference type="SUPFAM" id="SSF54427">
    <property type="entry name" value="NTF2-like"/>
    <property type="match status" value="1"/>
</dbReference>
<evidence type="ECO:0000256" key="5">
    <source>
        <dbReference type="ARBA" id="ARBA00023163"/>
    </source>
</evidence>
<keyword evidence="4" id="KW-0731">Sigma factor</keyword>
<evidence type="ECO:0000256" key="2">
    <source>
        <dbReference type="ARBA" id="ARBA00011344"/>
    </source>
</evidence>
<name>A0A1H5BPX2_STRMJ</name>
<organism evidence="9 10">
    <name type="scientific">Streptomyces melanosporofaciens</name>
    <dbReference type="NCBI Taxonomy" id="67327"/>
    <lineage>
        <taxon>Bacteria</taxon>
        <taxon>Bacillati</taxon>
        <taxon>Actinomycetota</taxon>
        <taxon>Actinomycetes</taxon>
        <taxon>Kitasatosporales</taxon>
        <taxon>Streptomycetaceae</taxon>
        <taxon>Streptomyces</taxon>
        <taxon>Streptomyces violaceusniger group</taxon>
    </lineage>
</organism>
<dbReference type="InterPro" id="IPR007627">
    <property type="entry name" value="RNA_pol_sigma70_r2"/>
</dbReference>
<accession>A0A1H5BPX2</accession>
<dbReference type="InterPro" id="IPR036388">
    <property type="entry name" value="WH-like_DNA-bd_sf"/>
</dbReference>
<feature type="region of interest" description="Disordered" evidence="6">
    <location>
        <begin position="85"/>
        <end position="105"/>
    </location>
</feature>
<evidence type="ECO:0000256" key="3">
    <source>
        <dbReference type="ARBA" id="ARBA00023015"/>
    </source>
</evidence>
<reference evidence="10" key="1">
    <citation type="submission" date="2016-10" db="EMBL/GenBank/DDBJ databases">
        <authorList>
            <person name="Varghese N."/>
            <person name="Submissions S."/>
        </authorList>
    </citation>
    <scope>NUCLEOTIDE SEQUENCE [LARGE SCALE GENOMIC DNA]</scope>
    <source>
        <strain evidence="10">DSM 40318</strain>
    </source>
</reference>
<feature type="domain" description="RNA polymerase sigma-70 region 2" evidence="7">
    <location>
        <begin position="20"/>
        <end position="83"/>
    </location>
</feature>
<dbReference type="InterPro" id="IPR052704">
    <property type="entry name" value="ECF_Sigma-70_Domain"/>
</dbReference>
<dbReference type="EMBL" id="FNST01000002">
    <property type="protein sequence ID" value="SED56659.1"/>
    <property type="molecule type" value="Genomic_DNA"/>
</dbReference>
<dbReference type="Pfam" id="PF04542">
    <property type="entry name" value="Sigma70_r2"/>
    <property type="match status" value="1"/>
</dbReference>
<dbReference type="SUPFAM" id="SSF88946">
    <property type="entry name" value="Sigma2 domain of RNA polymerase sigma factors"/>
    <property type="match status" value="1"/>
</dbReference>
<evidence type="ECO:0000256" key="4">
    <source>
        <dbReference type="ARBA" id="ARBA00023082"/>
    </source>
</evidence>
<evidence type="ECO:0000256" key="1">
    <source>
        <dbReference type="ARBA" id="ARBA00010641"/>
    </source>
</evidence>
<dbReference type="NCBIfam" id="TIGR02937">
    <property type="entry name" value="sigma70-ECF"/>
    <property type="match status" value="1"/>
</dbReference>
<dbReference type="InterPro" id="IPR013325">
    <property type="entry name" value="RNA_pol_sigma_r2"/>
</dbReference>
<comment type="similarity">
    <text evidence="1">Belongs to the sigma-70 factor family. ECF subfamily.</text>
</comment>
<dbReference type="GO" id="GO:0016987">
    <property type="term" value="F:sigma factor activity"/>
    <property type="evidence" value="ECO:0007669"/>
    <property type="project" value="UniProtKB-KW"/>
</dbReference>
<sequence>MDGRTPGDGQHPQDGLAERFETHRGQLRAVAYRMLGSLSEADDAVQETWLRLSRADAEAVGNLSGWLRTVVSRICLDMLRSRTARREEPVGQELPDLPRESGDGGDPEVEAVLADSVGRALLVVLDTLGPAERIAFVLHDVFAVPFDRIAPIVERSPVAAKKLASRARQKVRGSAAVPRAELDRQRRTVDAFLAAARGGDMEALLAVLDPEVVRRADRAALPEGVPTVTRGARAVAEETAGFAPRSRLAEPALVNGAVGIVVAPRGRLLLALTLSVEDERITAYEVIADPGRLSRLELGLLDDVRPHVISAHG</sequence>
<evidence type="ECO:0000313" key="9">
    <source>
        <dbReference type="EMBL" id="SED56659.1"/>
    </source>
</evidence>
<proteinExistence type="inferred from homology"/>
<dbReference type="RefSeq" id="WP_093469546.1">
    <property type="nucleotide sequence ID" value="NZ_FNST01000002.1"/>
</dbReference>
<dbReference type="PANTHER" id="PTHR30173:SF43">
    <property type="entry name" value="ECF RNA POLYMERASE SIGMA FACTOR SIGI-RELATED"/>
    <property type="match status" value="1"/>
</dbReference>
<gene>
    <name evidence="9" type="ORF">SAMN04490356_9004</name>
</gene>
<dbReference type="GO" id="GO:0006352">
    <property type="term" value="P:DNA-templated transcription initiation"/>
    <property type="evidence" value="ECO:0007669"/>
    <property type="project" value="InterPro"/>
</dbReference>
<dbReference type="AlphaFoldDB" id="A0A1H5BPX2"/>
<feature type="domain" description="RNA polymerase sigma factor 70 region 4 type 2" evidence="8">
    <location>
        <begin position="120"/>
        <end position="170"/>
    </location>
</feature>
<protein>
    <submittedName>
        <fullName evidence="9">RNA polymerase, sigma subunit, ECF family</fullName>
    </submittedName>
</protein>
<dbReference type="PANTHER" id="PTHR30173">
    <property type="entry name" value="SIGMA 19 FACTOR"/>
    <property type="match status" value="1"/>
</dbReference>
<dbReference type="Pfam" id="PF08281">
    <property type="entry name" value="Sigma70_r4_2"/>
    <property type="match status" value="1"/>
</dbReference>
<dbReference type="Gene3D" id="1.10.1740.10">
    <property type="match status" value="1"/>
</dbReference>
<dbReference type="InterPro" id="IPR013324">
    <property type="entry name" value="RNA_pol_sigma_r3/r4-like"/>
</dbReference>
<evidence type="ECO:0000259" key="8">
    <source>
        <dbReference type="Pfam" id="PF08281"/>
    </source>
</evidence>
<dbReference type="InterPro" id="IPR014284">
    <property type="entry name" value="RNA_pol_sigma-70_dom"/>
</dbReference>
<dbReference type="Gene3D" id="1.10.10.10">
    <property type="entry name" value="Winged helix-like DNA-binding domain superfamily/Winged helix DNA-binding domain"/>
    <property type="match status" value="1"/>
</dbReference>
<keyword evidence="5" id="KW-0804">Transcription</keyword>
<dbReference type="InterPro" id="IPR032710">
    <property type="entry name" value="NTF2-like_dom_sf"/>
</dbReference>